<protein>
    <submittedName>
        <fullName evidence="2">2-dehydro-3-deoxy-6-phosphogalactonate aldolase</fullName>
    </submittedName>
</protein>
<keyword evidence="3" id="KW-1185">Reference proteome</keyword>
<evidence type="ECO:0000313" key="3">
    <source>
        <dbReference type="Proteomes" id="UP001500279"/>
    </source>
</evidence>
<dbReference type="InterPro" id="IPR013785">
    <property type="entry name" value="Aldolase_TIM"/>
</dbReference>
<comment type="caution">
    <text evidence="2">The sequence shown here is derived from an EMBL/GenBank/DDBJ whole genome shotgun (WGS) entry which is preliminary data.</text>
</comment>
<reference evidence="2 3" key="1">
    <citation type="journal article" date="2019" name="Int. J. Syst. Evol. Microbiol.">
        <title>The Global Catalogue of Microorganisms (GCM) 10K type strain sequencing project: providing services to taxonomists for standard genome sequencing and annotation.</title>
        <authorList>
            <consortium name="The Broad Institute Genomics Platform"/>
            <consortium name="The Broad Institute Genome Sequencing Center for Infectious Disease"/>
            <person name="Wu L."/>
            <person name="Ma J."/>
        </authorList>
    </citation>
    <scope>NUCLEOTIDE SEQUENCE [LARGE SCALE GENOMIC DNA]</scope>
    <source>
        <strain evidence="2 3">JCM 15503</strain>
    </source>
</reference>
<gene>
    <name evidence="2" type="ORF">GCM10009107_50940</name>
</gene>
<dbReference type="EMBL" id="BAAAEW010000042">
    <property type="protein sequence ID" value="GAA0764605.1"/>
    <property type="molecule type" value="Genomic_DNA"/>
</dbReference>
<evidence type="ECO:0000256" key="1">
    <source>
        <dbReference type="SAM" id="MobiDB-lite"/>
    </source>
</evidence>
<sequence length="242" mass="26132">MTQEQTLDRLLNEMTPWAPQSWPSGLPLLVTLPGLRAQDAARTGAALYAAGFRVMAVPWAGLATLATLQQLVRALPADCVVGATGVNDASQVRDIARVGGRVVGVQAFEPELLLLGLRLRLFVVPQVYSLREALQAIQSGAQAVRLHLADDITRRALMDFEPFLPEGVEIWPAGNCPLDVLPLRFALDHHVYRPDQPDAASQRLAAFGLANWTRARSVMEAAMPRNSSKARPGEASGAGLED</sequence>
<evidence type="ECO:0000313" key="2">
    <source>
        <dbReference type="EMBL" id="GAA0764605.1"/>
    </source>
</evidence>
<proteinExistence type="predicted"/>
<dbReference type="Gene3D" id="3.20.20.70">
    <property type="entry name" value="Aldolase class I"/>
    <property type="match status" value="1"/>
</dbReference>
<name>A0ABN1KEL3_9BURK</name>
<organism evidence="2 3">
    <name type="scientific">Ideonella azotifigens</name>
    <dbReference type="NCBI Taxonomy" id="513160"/>
    <lineage>
        <taxon>Bacteria</taxon>
        <taxon>Pseudomonadati</taxon>
        <taxon>Pseudomonadota</taxon>
        <taxon>Betaproteobacteria</taxon>
        <taxon>Burkholderiales</taxon>
        <taxon>Sphaerotilaceae</taxon>
        <taxon>Ideonella</taxon>
    </lineage>
</organism>
<feature type="region of interest" description="Disordered" evidence="1">
    <location>
        <begin position="222"/>
        <end position="242"/>
    </location>
</feature>
<accession>A0ABN1KEL3</accession>
<dbReference type="Proteomes" id="UP001500279">
    <property type="component" value="Unassembled WGS sequence"/>
</dbReference>
<dbReference type="SUPFAM" id="SSF51569">
    <property type="entry name" value="Aldolase"/>
    <property type="match status" value="1"/>
</dbReference>